<dbReference type="InterPro" id="IPR015424">
    <property type="entry name" value="PyrdxlP-dep_Trfase"/>
</dbReference>
<evidence type="ECO:0000313" key="3">
    <source>
        <dbReference type="EMBL" id="KAH7051999.1"/>
    </source>
</evidence>
<organism evidence="3 4">
    <name type="scientific">Macrophomina phaseolina</name>
    <dbReference type="NCBI Taxonomy" id="35725"/>
    <lineage>
        <taxon>Eukaryota</taxon>
        <taxon>Fungi</taxon>
        <taxon>Dikarya</taxon>
        <taxon>Ascomycota</taxon>
        <taxon>Pezizomycotina</taxon>
        <taxon>Dothideomycetes</taxon>
        <taxon>Dothideomycetes incertae sedis</taxon>
        <taxon>Botryosphaeriales</taxon>
        <taxon>Botryosphaeriaceae</taxon>
        <taxon>Macrophomina</taxon>
    </lineage>
</organism>
<dbReference type="InterPro" id="IPR000192">
    <property type="entry name" value="Aminotrans_V_dom"/>
</dbReference>
<dbReference type="EMBL" id="JAGTJR010000011">
    <property type="protein sequence ID" value="KAH7051999.1"/>
    <property type="molecule type" value="Genomic_DNA"/>
</dbReference>
<evidence type="ECO:0000256" key="1">
    <source>
        <dbReference type="ARBA" id="ARBA00022898"/>
    </source>
</evidence>
<dbReference type="PANTHER" id="PTHR43092">
    <property type="entry name" value="L-CYSTEINE DESULFHYDRASE"/>
    <property type="match status" value="1"/>
</dbReference>
<comment type="caution">
    <text evidence="3">The sequence shown here is derived from an EMBL/GenBank/DDBJ whole genome shotgun (WGS) entry which is preliminary data.</text>
</comment>
<dbReference type="PANTHER" id="PTHR43092:SF2">
    <property type="entry name" value="HERCYNYLCYSTEINE SULFOXIDE LYASE"/>
    <property type="match status" value="1"/>
</dbReference>
<keyword evidence="3" id="KW-0808">Transferase</keyword>
<sequence>MGEIVNSTASPFGRKLRKDFFFDEDYININHGSFGTYPKPVREALYHWQSLAEARPDEFIRYTYPAELRKARALMASYLKVPLPTVVFVPNATTGVNTVLRNLVFAPGDVIVYFATIYGACENTVKYICETTPAQSAKVSYTFPIEDDELVRRFREVVAREQDAGRNVKVAIFDTVVSLPGVRLPFEALTRACRELGVLSLIDGAHGIGQVDLDLGALDPDFFVSNCHKWLLTPRPCAIFYVPIRNQHLMRSTLPTSHGFVPRPDPTSTDPYINPLPPSSAEESAFEENFGFFGSRDNSPFLCVAAALEYRRSLGGEQAIRSYCEALAREGGARVAALLGTEVMDNATHTLSRCFFANVRLPVTLAACETAAEVAAAERRKKAVDRAQVPSLVKNWVARTLVFEYGGFQALIEYGGGWWVRLSAMVYLEMADFEWAAGVLKEVCKRLERGSGWRMCDFIGAFRLSLTCC</sequence>
<keyword evidence="1" id="KW-0663">Pyridoxal phosphate</keyword>
<evidence type="ECO:0000259" key="2">
    <source>
        <dbReference type="Pfam" id="PF00266"/>
    </source>
</evidence>
<protein>
    <submittedName>
        <fullName evidence="3">Pyridoxal phosphate-dependent transferase</fullName>
    </submittedName>
</protein>
<evidence type="ECO:0000313" key="4">
    <source>
        <dbReference type="Proteomes" id="UP000774617"/>
    </source>
</evidence>
<keyword evidence="4" id="KW-1185">Reference proteome</keyword>
<dbReference type="Proteomes" id="UP000774617">
    <property type="component" value="Unassembled WGS sequence"/>
</dbReference>
<proteinExistence type="predicted"/>
<reference evidence="3 4" key="1">
    <citation type="journal article" date="2021" name="Nat. Commun.">
        <title>Genetic determinants of endophytism in the Arabidopsis root mycobiome.</title>
        <authorList>
            <person name="Mesny F."/>
            <person name="Miyauchi S."/>
            <person name="Thiergart T."/>
            <person name="Pickel B."/>
            <person name="Atanasova L."/>
            <person name="Karlsson M."/>
            <person name="Huettel B."/>
            <person name="Barry K.W."/>
            <person name="Haridas S."/>
            <person name="Chen C."/>
            <person name="Bauer D."/>
            <person name="Andreopoulos W."/>
            <person name="Pangilinan J."/>
            <person name="LaButti K."/>
            <person name="Riley R."/>
            <person name="Lipzen A."/>
            <person name="Clum A."/>
            <person name="Drula E."/>
            <person name="Henrissat B."/>
            <person name="Kohler A."/>
            <person name="Grigoriev I.V."/>
            <person name="Martin F.M."/>
            <person name="Hacquard S."/>
        </authorList>
    </citation>
    <scope>NUCLEOTIDE SEQUENCE [LARGE SCALE GENOMIC DNA]</scope>
    <source>
        <strain evidence="3 4">MPI-SDFR-AT-0080</strain>
    </source>
</reference>
<dbReference type="SUPFAM" id="SSF53383">
    <property type="entry name" value="PLP-dependent transferases"/>
    <property type="match status" value="1"/>
</dbReference>
<accession>A0ABQ8GFA6</accession>
<dbReference type="Gene3D" id="3.40.640.10">
    <property type="entry name" value="Type I PLP-dependent aspartate aminotransferase-like (Major domain)"/>
    <property type="match status" value="1"/>
</dbReference>
<dbReference type="GO" id="GO:0016740">
    <property type="term" value="F:transferase activity"/>
    <property type="evidence" value="ECO:0007669"/>
    <property type="project" value="UniProtKB-KW"/>
</dbReference>
<gene>
    <name evidence="3" type="ORF">B0J12DRAFT_718558</name>
</gene>
<dbReference type="InterPro" id="IPR015421">
    <property type="entry name" value="PyrdxlP-dep_Trfase_major"/>
</dbReference>
<name>A0ABQ8GFA6_9PEZI</name>
<feature type="domain" description="Aminotransferase class V" evidence="2">
    <location>
        <begin position="67"/>
        <end position="252"/>
    </location>
</feature>
<dbReference type="Pfam" id="PF00266">
    <property type="entry name" value="Aminotran_5"/>
    <property type="match status" value="1"/>
</dbReference>